<feature type="region of interest" description="Disordered" evidence="1">
    <location>
        <begin position="1"/>
        <end position="22"/>
    </location>
</feature>
<reference evidence="2 3" key="1">
    <citation type="submission" date="2020-02" db="EMBL/GenBank/DDBJ databases">
        <title>Pseudoroseicyclus tamarix, sp. nov., isolated from offshore sediment of a Tamarix chinensis forest.</title>
        <authorList>
            <person name="Gai Y."/>
        </authorList>
    </citation>
    <scope>NUCLEOTIDE SEQUENCE [LARGE SCALE GENOMIC DNA]</scope>
    <source>
        <strain evidence="2 3">CLL3-39</strain>
    </source>
</reference>
<comment type="caution">
    <text evidence="2">The sequence shown here is derived from an EMBL/GenBank/DDBJ whole genome shotgun (WGS) entry which is preliminary data.</text>
</comment>
<dbReference type="InterPro" id="IPR044668">
    <property type="entry name" value="PuuD-like"/>
</dbReference>
<keyword evidence="2" id="KW-0378">Hydrolase</keyword>
<dbReference type="Pfam" id="PF07722">
    <property type="entry name" value="Peptidase_C26"/>
    <property type="match status" value="1"/>
</dbReference>
<dbReference type="GO" id="GO:0005829">
    <property type="term" value="C:cytosol"/>
    <property type="evidence" value="ECO:0007669"/>
    <property type="project" value="TreeGrafter"/>
</dbReference>
<name>A0A6B2JFG2_9RHOB</name>
<dbReference type="PANTHER" id="PTHR43235">
    <property type="entry name" value="GLUTAMINE AMIDOTRANSFERASE PB2B2.05-RELATED"/>
    <property type="match status" value="1"/>
</dbReference>
<dbReference type="PANTHER" id="PTHR43235:SF1">
    <property type="entry name" value="GLUTAMINE AMIDOTRANSFERASE PB2B2.05-RELATED"/>
    <property type="match status" value="1"/>
</dbReference>
<dbReference type="Proteomes" id="UP000474757">
    <property type="component" value="Unassembled WGS sequence"/>
</dbReference>
<keyword evidence="3" id="KW-1185">Reference proteome</keyword>
<proteinExistence type="predicted"/>
<gene>
    <name evidence="2" type="ORF">GZA08_02120</name>
</gene>
<dbReference type="GO" id="GO:0006598">
    <property type="term" value="P:polyamine catabolic process"/>
    <property type="evidence" value="ECO:0007669"/>
    <property type="project" value="TreeGrafter"/>
</dbReference>
<dbReference type="SUPFAM" id="SSF52317">
    <property type="entry name" value="Class I glutamine amidotransferase-like"/>
    <property type="match status" value="1"/>
</dbReference>
<evidence type="ECO:0000313" key="2">
    <source>
        <dbReference type="EMBL" id="NDU99770.1"/>
    </source>
</evidence>
<dbReference type="PROSITE" id="PS51273">
    <property type="entry name" value="GATASE_TYPE_1"/>
    <property type="match status" value="1"/>
</dbReference>
<dbReference type="Gene3D" id="3.40.50.880">
    <property type="match status" value="1"/>
</dbReference>
<dbReference type="GO" id="GO:0033969">
    <property type="term" value="F:gamma-glutamyl-gamma-aminobutyrate hydrolase activity"/>
    <property type="evidence" value="ECO:0007669"/>
    <property type="project" value="TreeGrafter"/>
</dbReference>
<protein>
    <submittedName>
        <fullName evidence="2">Gamma-glutamyl-gamma-aminobutyrate hydrolase family protein</fullName>
    </submittedName>
</protein>
<dbReference type="InterPro" id="IPR029062">
    <property type="entry name" value="Class_I_gatase-like"/>
</dbReference>
<accession>A0A6B2JFG2</accession>
<evidence type="ECO:0000313" key="3">
    <source>
        <dbReference type="Proteomes" id="UP000474757"/>
    </source>
</evidence>
<organism evidence="2 3">
    <name type="scientific">Pseudoroseicyclus tamaricis</name>
    <dbReference type="NCBI Taxonomy" id="2705421"/>
    <lineage>
        <taxon>Bacteria</taxon>
        <taxon>Pseudomonadati</taxon>
        <taxon>Pseudomonadota</taxon>
        <taxon>Alphaproteobacteria</taxon>
        <taxon>Rhodobacterales</taxon>
        <taxon>Paracoccaceae</taxon>
        <taxon>Pseudoroseicyclus</taxon>
    </lineage>
</organism>
<dbReference type="CDD" id="cd01745">
    <property type="entry name" value="GATase1_2"/>
    <property type="match status" value="1"/>
</dbReference>
<dbReference type="AlphaFoldDB" id="A0A6B2JFG2"/>
<evidence type="ECO:0000256" key="1">
    <source>
        <dbReference type="SAM" id="MobiDB-lite"/>
    </source>
</evidence>
<dbReference type="EMBL" id="JAAGAB010000001">
    <property type="protein sequence ID" value="NDU99770.1"/>
    <property type="molecule type" value="Genomic_DNA"/>
</dbReference>
<dbReference type="InterPro" id="IPR011697">
    <property type="entry name" value="Peptidase_C26"/>
</dbReference>
<sequence>MEPLGDGGAARRPARPAGRAEGPLARASAGCLLHHRRLAALHGQRGREPGPRAVSPRTHLSWQQRPRIAVTTSARSGWRIFPLFALNILLTGGRAVRWGAGRPSDLATVDGVIIGGGDDISADLYGGGIVTSARIDPERDALEKGLVAGAAERGMPLLGICRGSQMLNVALGGTLHQNAYETFRRSTRVYTILPRKKIRVCEASRLEQIAGRQEMRVNALHSQAVDRLGAGLRVAARDDGGMVQGVERIADPFALGVQWHPEHLWYAPRQRAIFRALVTAARAYAEGRGQVAEVEREAAAEP</sequence>